<dbReference type="STRING" id="86105.NF27_FX00280"/>
<protein>
    <recommendedName>
        <fullName evidence="4">Transmembrane protein</fullName>
    </recommendedName>
</protein>
<name>A0A0C1MRR2_9RICK</name>
<dbReference type="InterPro" id="IPR019088">
    <property type="entry name" value="CHP02186-rel_TM"/>
</dbReference>
<dbReference type="OrthoDB" id="9815212at2"/>
<dbReference type="Proteomes" id="UP000031258">
    <property type="component" value="Unassembled WGS sequence"/>
</dbReference>
<proteinExistence type="predicted"/>
<feature type="transmembrane region" description="Helical" evidence="1">
    <location>
        <begin position="225"/>
        <end position="244"/>
    </location>
</feature>
<dbReference type="EMBL" id="JSWE01000146">
    <property type="protein sequence ID" value="KIE04767.1"/>
    <property type="molecule type" value="Genomic_DNA"/>
</dbReference>
<keyword evidence="1" id="KW-0812">Transmembrane</keyword>
<reference evidence="2 3" key="1">
    <citation type="submission" date="2014-11" db="EMBL/GenBank/DDBJ databases">
        <title>A Rickettsiales Symbiont of Amoebae With Ancient Features.</title>
        <authorList>
            <person name="Schulz F."/>
            <person name="Martijn J."/>
            <person name="Wascher F."/>
            <person name="Kostanjsek R."/>
            <person name="Ettema T.J."/>
            <person name="Horn M."/>
        </authorList>
    </citation>
    <scope>NUCLEOTIDE SEQUENCE [LARGE SCALE GENOMIC DNA]</scope>
    <source>
        <strain evidence="2 3">UWC36</strain>
    </source>
</reference>
<keyword evidence="1" id="KW-1133">Transmembrane helix</keyword>
<evidence type="ECO:0000313" key="2">
    <source>
        <dbReference type="EMBL" id="KIE04767.1"/>
    </source>
</evidence>
<accession>A0A0C1MRR2</accession>
<organism evidence="2 3">
    <name type="scientific">Candidatus Jidaibacter acanthamoebae</name>
    <dbReference type="NCBI Taxonomy" id="86105"/>
    <lineage>
        <taxon>Bacteria</taxon>
        <taxon>Pseudomonadati</taxon>
        <taxon>Pseudomonadota</taxon>
        <taxon>Alphaproteobacteria</taxon>
        <taxon>Rickettsiales</taxon>
        <taxon>Candidatus Midichloriaceae</taxon>
        <taxon>Candidatus Jidaibacter</taxon>
    </lineage>
</organism>
<evidence type="ECO:0000313" key="3">
    <source>
        <dbReference type="Proteomes" id="UP000031258"/>
    </source>
</evidence>
<dbReference type="AlphaFoldDB" id="A0A0C1MRR2"/>
<dbReference type="Pfam" id="PF09608">
    <property type="entry name" value="Alph_Pro_TM"/>
    <property type="match status" value="1"/>
</dbReference>
<dbReference type="RefSeq" id="WP_039457754.1">
    <property type="nucleotide sequence ID" value="NZ_JSWE01000146.1"/>
</dbReference>
<evidence type="ECO:0000256" key="1">
    <source>
        <dbReference type="SAM" id="Phobius"/>
    </source>
</evidence>
<gene>
    <name evidence="2" type="ORF">NF27_FX00280</name>
</gene>
<sequence length="248" mass="28575">MRRLLFSLGIIILSLNIGVKANAGYLIADLSTKNIILNYDFKGQYITISGISTGVEEIIISVDGPVRAYRVWKKEKINGLWINAKSFTIPSEHSYFFLASTKDLYSIADLDTLRDLALDYQFENYQVQERYPQLQFDRFKEEFKLYRQALKLYPTKVESIERIGENIFRAKFYIPNYAYSGKYDVSIYAFTKGKEVNNIHLSFEVGKQGLYAAIDEISKREPLKYAVYAILIALSAGLIAGFLFRKDR</sequence>
<evidence type="ECO:0008006" key="4">
    <source>
        <dbReference type="Google" id="ProtNLM"/>
    </source>
</evidence>
<keyword evidence="1" id="KW-0472">Membrane</keyword>
<comment type="caution">
    <text evidence="2">The sequence shown here is derived from an EMBL/GenBank/DDBJ whole genome shotgun (WGS) entry which is preliminary data.</text>
</comment>
<keyword evidence="3" id="KW-1185">Reference proteome</keyword>